<dbReference type="GO" id="GO:0008033">
    <property type="term" value="P:tRNA processing"/>
    <property type="evidence" value="ECO:0007669"/>
    <property type="project" value="UniProtKB-KW"/>
</dbReference>
<reference evidence="6 7" key="1">
    <citation type="submission" date="2019-03" db="EMBL/GenBank/DDBJ databases">
        <title>Burkholderia cepacia outbreak.</title>
        <authorList>
            <person name="Farzana R."/>
            <person name="Walsh T.R."/>
        </authorList>
    </citation>
    <scope>NUCLEOTIDE SEQUENCE [LARGE SCALE GENOMIC DNA]</scope>
    <source>
        <strain evidence="7">d13</strain>
    </source>
</reference>
<dbReference type="SUPFAM" id="SSF69819">
    <property type="entry name" value="MTH1598-like"/>
    <property type="match status" value="1"/>
</dbReference>
<feature type="domain" description="Archease" evidence="5">
    <location>
        <begin position="5"/>
        <end position="139"/>
    </location>
</feature>
<evidence type="ECO:0000256" key="1">
    <source>
        <dbReference type="ARBA" id="ARBA00007963"/>
    </source>
</evidence>
<dbReference type="InterPro" id="IPR023572">
    <property type="entry name" value="Archease_dom"/>
</dbReference>
<organism evidence="6 7">
    <name type="scientific">Burkholderia cepacia</name>
    <name type="common">Pseudomonas cepacia</name>
    <dbReference type="NCBI Taxonomy" id="292"/>
    <lineage>
        <taxon>Bacteria</taxon>
        <taxon>Pseudomonadati</taxon>
        <taxon>Pseudomonadota</taxon>
        <taxon>Betaproteobacteria</taxon>
        <taxon>Burkholderiales</taxon>
        <taxon>Burkholderiaceae</taxon>
        <taxon>Burkholderia</taxon>
        <taxon>Burkholderia cepacia complex</taxon>
    </lineage>
</organism>
<dbReference type="Proteomes" id="UP000298234">
    <property type="component" value="Unassembled WGS sequence"/>
</dbReference>
<protein>
    <submittedName>
        <fullName evidence="6">Archease</fullName>
    </submittedName>
</protein>
<dbReference type="PANTHER" id="PTHR12682">
    <property type="entry name" value="ARCHEASE"/>
    <property type="match status" value="1"/>
</dbReference>
<evidence type="ECO:0000256" key="4">
    <source>
        <dbReference type="ARBA" id="ARBA00022837"/>
    </source>
</evidence>
<dbReference type="EMBL" id="SNSQ01000002">
    <property type="protein sequence ID" value="TEU54056.1"/>
    <property type="molecule type" value="Genomic_DNA"/>
</dbReference>
<evidence type="ECO:0000256" key="3">
    <source>
        <dbReference type="ARBA" id="ARBA00022723"/>
    </source>
</evidence>
<evidence type="ECO:0000259" key="5">
    <source>
        <dbReference type="Pfam" id="PF01951"/>
    </source>
</evidence>
<proteinExistence type="inferred from homology"/>
<keyword evidence="2" id="KW-0819">tRNA processing</keyword>
<comment type="similarity">
    <text evidence="1">Belongs to the archease family.</text>
</comment>
<dbReference type="AlphaFoldDB" id="A0AAX2RYQ3"/>
<keyword evidence="3" id="KW-0479">Metal-binding</keyword>
<gene>
    <name evidence="6" type="ORF">E3D37_03000</name>
</gene>
<evidence type="ECO:0000313" key="7">
    <source>
        <dbReference type="Proteomes" id="UP000298234"/>
    </source>
</evidence>
<dbReference type="RefSeq" id="WP_119336532.1">
    <property type="nucleotide sequence ID" value="NZ_SNSF01000023.1"/>
</dbReference>
<name>A0AAX2RYQ3_BURCE</name>
<dbReference type="Gene3D" id="3.55.10.10">
    <property type="entry name" value="Archease domain"/>
    <property type="match status" value="1"/>
</dbReference>
<evidence type="ECO:0000313" key="6">
    <source>
        <dbReference type="EMBL" id="TEU54056.1"/>
    </source>
</evidence>
<keyword evidence="4" id="KW-0106">Calcium</keyword>
<dbReference type="GO" id="GO:0046872">
    <property type="term" value="F:metal ion binding"/>
    <property type="evidence" value="ECO:0007669"/>
    <property type="project" value="UniProtKB-KW"/>
</dbReference>
<dbReference type="PANTHER" id="PTHR12682:SF11">
    <property type="entry name" value="PROTEIN ARCHEASE"/>
    <property type="match status" value="1"/>
</dbReference>
<accession>A0AAX2RYQ3</accession>
<sequence length="139" mass="14987">MSAGWEHFRHGADIGVRGIGETVAEAFEQAALALTACVSAPADVRTTCTVDIRCHAPDLDLLLVDWLNAVIYEMATRRMLFGRFAVLIDGTRLTACIGGEAVDAKRHRPVVEPKGATYTALHVGRDTPGIWVAQCVVDV</sequence>
<comment type="caution">
    <text evidence="6">The sequence shown here is derived from an EMBL/GenBank/DDBJ whole genome shotgun (WGS) entry which is preliminary data.</text>
</comment>
<dbReference type="InterPro" id="IPR036820">
    <property type="entry name" value="Archease_dom_sf"/>
</dbReference>
<evidence type="ECO:0000256" key="2">
    <source>
        <dbReference type="ARBA" id="ARBA00022694"/>
    </source>
</evidence>
<dbReference type="InterPro" id="IPR002804">
    <property type="entry name" value="Archease"/>
</dbReference>
<dbReference type="Pfam" id="PF01951">
    <property type="entry name" value="Archease"/>
    <property type="match status" value="1"/>
</dbReference>